<feature type="transmembrane region" description="Helical" evidence="10">
    <location>
        <begin position="505"/>
        <end position="527"/>
    </location>
</feature>
<feature type="transmembrane region" description="Helical" evidence="10">
    <location>
        <begin position="539"/>
        <end position="563"/>
    </location>
</feature>
<proteinExistence type="predicted"/>
<dbReference type="SUPFAM" id="SSF53822">
    <property type="entry name" value="Periplasmic binding protein-like I"/>
    <property type="match status" value="1"/>
</dbReference>
<dbReference type="InterPro" id="IPR017978">
    <property type="entry name" value="GPCR_3_C"/>
</dbReference>
<dbReference type="PROSITE" id="PS50259">
    <property type="entry name" value="G_PROTEIN_RECEP_F3_4"/>
    <property type="match status" value="1"/>
</dbReference>
<feature type="domain" description="G-protein coupled receptors family 3 profile" evidence="11">
    <location>
        <begin position="317"/>
        <end position="577"/>
    </location>
</feature>
<dbReference type="GO" id="GO:0005886">
    <property type="term" value="C:plasma membrane"/>
    <property type="evidence" value="ECO:0007669"/>
    <property type="project" value="UniProtKB-SubCell"/>
</dbReference>
<evidence type="ECO:0000256" key="1">
    <source>
        <dbReference type="ARBA" id="ARBA00004651"/>
    </source>
</evidence>
<keyword evidence="3 10" id="KW-0812">Transmembrane</keyword>
<keyword evidence="2" id="KW-1003">Cell membrane</keyword>
<evidence type="ECO:0000259" key="11">
    <source>
        <dbReference type="PROSITE" id="PS50259"/>
    </source>
</evidence>
<evidence type="ECO:0000256" key="3">
    <source>
        <dbReference type="ARBA" id="ARBA00022692"/>
    </source>
</evidence>
<dbReference type="InterPro" id="IPR000068">
    <property type="entry name" value="GPCR_3_Ca_sens_rcpt-rel"/>
</dbReference>
<dbReference type="Ensembl" id="ENSONIT00000073105.1">
    <property type="protein sequence ID" value="ENSONIP00000030779.1"/>
    <property type="gene ID" value="ENSONIG00000027876.1"/>
</dbReference>
<dbReference type="GO" id="GO:0004930">
    <property type="term" value="F:G protein-coupled receptor activity"/>
    <property type="evidence" value="ECO:0007669"/>
    <property type="project" value="UniProtKB-KW"/>
</dbReference>
<evidence type="ECO:0000256" key="7">
    <source>
        <dbReference type="ARBA" id="ARBA00023170"/>
    </source>
</evidence>
<keyword evidence="13" id="KW-1185">Reference proteome</keyword>
<reference evidence="12" key="2">
    <citation type="submission" date="2025-08" db="UniProtKB">
        <authorList>
            <consortium name="Ensembl"/>
        </authorList>
    </citation>
    <scope>IDENTIFICATION</scope>
</reference>
<dbReference type="Pfam" id="PF00003">
    <property type="entry name" value="7tm_3"/>
    <property type="match status" value="1"/>
</dbReference>
<keyword evidence="4 10" id="KW-1133">Transmembrane helix</keyword>
<dbReference type="InterPro" id="IPR001828">
    <property type="entry name" value="ANF_lig-bd_rcpt"/>
</dbReference>
<evidence type="ECO:0000256" key="10">
    <source>
        <dbReference type="SAM" id="Phobius"/>
    </source>
</evidence>
<keyword evidence="8" id="KW-0325">Glycoprotein</keyword>
<keyword evidence="7" id="KW-0675">Receptor</keyword>
<reference evidence="13" key="1">
    <citation type="submission" date="2012-01" db="EMBL/GenBank/DDBJ databases">
        <title>The Genome Sequence of Oreochromis niloticus (Nile Tilapia).</title>
        <authorList>
            <consortium name="Broad Institute Genome Assembly Team"/>
            <consortium name="Broad Institute Sequencing Platform"/>
            <person name="Di Palma F."/>
            <person name="Johnson J."/>
            <person name="Lander E.S."/>
            <person name="Lindblad-Toh K."/>
        </authorList>
    </citation>
    <scope>NUCLEOTIDE SEQUENCE [LARGE SCALE GENOMIC DNA]</scope>
</reference>
<comment type="subcellular location">
    <subcellularLocation>
        <location evidence="1">Cell membrane</location>
        <topology evidence="1">Multi-pass membrane protein</topology>
    </subcellularLocation>
</comment>
<evidence type="ECO:0000313" key="13">
    <source>
        <dbReference type="Proteomes" id="UP000005207"/>
    </source>
</evidence>
<evidence type="ECO:0000256" key="9">
    <source>
        <dbReference type="ARBA" id="ARBA00023224"/>
    </source>
</evidence>
<evidence type="ECO:0000256" key="2">
    <source>
        <dbReference type="ARBA" id="ARBA00022475"/>
    </source>
</evidence>
<dbReference type="AlphaFoldDB" id="A0A669B8I0"/>
<evidence type="ECO:0000313" key="12">
    <source>
        <dbReference type="Ensembl" id="ENSONIP00000030779.1"/>
    </source>
</evidence>
<feature type="transmembrane region" description="Helical" evidence="10">
    <location>
        <begin position="317"/>
        <end position="341"/>
    </location>
</feature>
<keyword evidence="9" id="KW-0807">Transducer</keyword>
<reference evidence="12" key="3">
    <citation type="submission" date="2025-09" db="UniProtKB">
        <authorList>
            <consortium name="Ensembl"/>
        </authorList>
    </citation>
    <scope>IDENTIFICATION</scope>
</reference>
<dbReference type="GeneTree" id="ENSGT00940000158416"/>
<protein>
    <recommendedName>
        <fullName evidence="11">G-protein coupled receptors family 3 profile domain-containing protein</fullName>
    </recommendedName>
</protein>
<sequence>MTNNSRTQTELTELLEKIKNSSAEAIILFTKDTNAEIILEAAIRHKVNRTWIASDAWSSSPKISAMPDIKLAGEVFGFIFKQKEVPGFKDHVMSMFNGTENALLKDYLTQNPLCSNQSVEGRQCLKPSFLASYIDQDESYRIYLAVQVIGEGLRRLLKCDTHQCEHSSKFTASELLSEIQRVNFNVSTTHVSFNSDADPRMGYDIVYWNMSEFKQGAKIETIGEYSPHGKINVPLYLFKNLINDTVSAYNCSKTCAAGYEFQSEGKCCRSCVACVIGEFSPGNSSDCKPCSERQYSSERLDQCLNKTDEFLPWLDPFSIILCSLAATGIIITVVFAVLFAINLGTPAVKAVGGYMCFLELLSLLAGFCLTFTFLDRPTQNLNCVGVPLFGIVFTLCISCILANLFQILLGFNFDLTIGPWIKKLNQPLVLVTVVSGIQVAVSVSWLIVNPPTPQETQGGTTILHQCEMTSFGYFSAMLVYNGCLALICFLLAFKGRRLPDLYKNASLITISMLLFMVMWIIFLPLYLTMSGKYKPAVEGAAILTSCFSILFSHLAPKCFIILFRKELNQESAITEYIRKHYERKGISVIGTQH</sequence>
<evidence type="ECO:0000256" key="8">
    <source>
        <dbReference type="ARBA" id="ARBA00023180"/>
    </source>
</evidence>
<evidence type="ECO:0000256" key="6">
    <source>
        <dbReference type="ARBA" id="ARBA00023136"/>
    </source>
</evidence>
<evidence type="ECO:0000256" key="5">
    <source>
        <dbReference type="ARBA" id="ARBA00023040"/>
    </source>
</evidence>
<feature type="transmembrane region" description="Helical" evidence="10">
    <location>
        <begin position="386"/>
        <end position="408"/>
    </location>
</feature>
<dbReference type="InterPro" id="IPR038550">
    <property type="entry name" value="GPCR_3_9-Cys_sf"/>
</dbReference>
<dbReference type="InterPro" id="IPR000337">
    <property type="entry name" value="GPCR_3"/>
</dbReference>
<name>A0A669B8I0_ORENI</name>
<keyword evidence="6 10" id="KW-0472">Membrane</keyword>
<dbReference type="PANTHER" id="PTHR24061:SF422">
    <property type="entry name" value="G-PROTEIN COUPLED RECEPTORS FAMILY 3 PROFILE DOMAIN-CONTAINING PROTEIN"/>
    <property type="match status" value="1"/>
</dbReference>
<accession>A0A669B8I0</accession>
<dbReference type="PANTHER" id="PTHR24061">
    <property type="entry name" value="CALCIUM-SENSING RECEPTOR-RELATED"/>
    <property type="match status" value="1"/>
</dbReference>
<evidence type="ECO:0000256" key="4">
    <source>
        <dbReference type="ARBA" id="ARBA00022989"/>
    </source>
</evidence>
<organism evidence="12 13">
    <name type="scientific">Oreochromis niloticus</name>
    <name type="common">Nile tilapia</name>
    <name type="synonym">Tilapia nilotica</name>
    <dbReference type="NCBI Taxonomy" id="8128"/>
    <lineage>
        <taxon>Eukaryota</taxon>
        <taxon>Metazoa</taxon>
        <taxon>Chordata</taxon>
        <taxon>Craniata</taxon>
        <taxon>Vertebrata</taxon>
        <taxon>Euteleostomi</taxon>
        <taxon>Actinopterygii</taxon>
        <taxon>Neopterygii</taxon>
        <taxon>Teleostei</taxon>
        <taxon>Neoteleostei</taxon>
        <taxon>Acanthomorphata</taxon>
        <taxon>Ovalentaria</taxon>
        <taxon>Cichlomorphae</taxon>
        <taxon>Cichliformes</taxon>
        <taxon>Cichlidae</taxon>
        <taxon>African cichlids</taxon>
        <taxon>Pseudocrenilabrinae</taxon>
        <taxon>Oreochromini</taxon>
        <taxon>Oreochromis</taxon>
    </lineage>
</organism>
<feature type="transmembrane region" description="Helical" evidence="10">
    <location>
        <begin position="471"/>
        <end position="493"/>
    </location>
</feature>
<dbReference type="Proteomes" id="UP000005207">
    <property type="component" value="Linkage group LG19"/>
</dbReference>
<dbReference type="Gene3D" id="2.10.50.30">
    <property type="entry name" value="GPCR, family 3, nine cysteines domain"/>
    <property type="match status" value="1"/>
</dbReference>
<dbReference type="InParanoid" id="A0A669B8I0"/>
<dbReference type="PRINTS" id="PR00248">
    <property type="entry name" value="GPCRMGR"/>
</dbReference>
<dbReference type="InterPro" id="IPR028082">
    <property type="entry name" value="Peripla_BP_I"/>
</dbReference>
<feature type="transmembrane region" description="Helical" evidence="10">
    <location>
        <begin position="353"/>
        <end position="374"/>
    </location>
</feature>
<dbReference type="Pfam" id="PF01094">
    <property type="entry name" value="ANF_receptor"/>
    <property type="match status" value="1"/>
</dbReference>
<feature type="transmembrane region" description="Helical" evidence="10">
    <location>
        <begin position="428"/>
        <end position="448"/>
    </location>
</feature>
<keyword evidence="5" id="KW-0297">G-protein coupled receptor</keyword>
<dbReference type="Gene3D" id="3.40.50.2300">
    <property type="match status" value="2"/>
</dbReference>